<feature type="domain" description="Protein kinase" evidence="7">
    <location>
        <begin position="1"/>
        <end position="101"/>
    </location>
</feature>
<evidence type="ECO:0000256" key="5">
    <source>
        <dbReference type="ARBA" id="ARBA00022840"/>
    </source>
</evidence>
<dbReference type="InterPro" id="IPR000719">
    <property type="entry name" value="Prot_kinase_dom"/>
</dbReference>
<dbReference type="PROSITE" id="PS50011">
    <property type="entry name" value="PROTEIN_KINASE_DOM"/>
    <property type="match status" value="1"/>
</dbReference>
<accession>A0AAW2ZFL9</accession>
<evidence type="ECO:0000259" key="7">
    <source>
        <dbReference type="PROSITE" id="PS50011"/>
    </source>
</evidence>
<evidence type="ECO:0000313" key="9">
    <source>
        <dbReference type="Proteomes" id="UP001431209"/>
    </source>
</evidence>
<evidence type="ECO:0000256" key="4">
    <source>
        <dbReference type="ARBA" id="ARBA00022777"/>
    </source>
</evidence>
<dbReference type="AlphaFoldDB" id="A0AAW2ZFL9"/>
<protein>
    <submittedName>
        <fullName evidence="8">Alpha-1,3-mannosyl-glycoprotein 2-beta-N-acetylglucosaminyltransferase</fullName>
    </submittedName>
</protein>
<dbReference type="FunFam" id="1.10.510.10:FF:000624">
    <property type="entry name" value="Mitogen-activated protein kinase"/>
    <property type="match status" value="1"/>
</dbReference>
<dbReference type="Pfam" id="PF00069">
    <property type="entry name" value="Pkinase"/>
    <property type="match status" value="1"/>
</dbReference>
<keyword evidence="2" id="KW-0808">Transferase</keyword>
<reference evidence="8 9" key="1">
    <citation type="submission" date="2024-03" db="EMBL/GenBank/DDBJ databases">
        <title>The Acrasis kona genome and developmental transcriptomes reveal deep origins of eukaryotic multicellular pathways.</title>
        <authorList>
            <person name="Sheikh S."/>
            <person name="Fu C.-J."/>
            <person name="Brown M.W."/>
            <person name="Baldauf S.L."/>
        </authorList>
    </citation>
    <scope>NUCLEOTIDE SEQUENCE [LARGE SCALE GENOMIC DNA]</scope>
    <source>
        <strain evidence="8 9">ATCC MYA-3509</strain>
    </source>
</reference>
<dbReference type="PANTHER" id="PTHR24055">
    <property type="entry name" value="MITOGEN-ACTIVATED PROTEIN KINASE"/>
    <property type="match status" value="1"/>
</dbReference>
<evidence type="ECO:0000256" key="6">
    <source>
        <dbReference type="SAM" id="Coils"/>
    </source>
</evidence>
<dbReference type="Gene3D" id="3.30.200.20">
    <property type="entry name" value="Phosphorylase Kinase, domain 1"/>
    <property type="match status" value="1"/>
</dbReference>
<keyword evidence="3" id="KW-0547">Nucleotide-binding</keyword>
<comment type="caution">
    <text evidence="8">The sequence shown here is derived from an EMBL/GenBank/DDBJ whole genome shotgun (WGS) entry which is preliminary data.</text>
</comment>
<evidence type="ECO:0000313" key="8">
    <source>
        <dbReference type="EMBL" id="KAL0488164.1"/>
    </source>
</evidence>
<dbReference type="GO" id="GO:0005524">
    <property type="term" value="F:ATP binding"/>
    <property type="evidence" value="ECO:0007669"/>
    <property type="project" value="UniProtKB-KW"/>
</dbReference>
<organism evidence="8 9">
    <name type="scientific">Acrasis kona</name>
    <dbReference type="NCBI Taxonomy" id="1008807"/>
    <lineage>
        <taxon>Eukaryota</taxon>
        <taxon>Discoba</taxon>
        <taxon>Heterolobosea</taxon>
        <taxon>Tetramitia</taxon>
        <taxon>Eutetramitia</taxon>
        <taxon>Acrasidae</taxon>
        <taxon>Acrasis</taxon>
    </lineage>
</organism>
<dbReference type="GO" id="GO:0004674">
    <property type="term" value="F:protein serine/threonine kinase activity"/>
    <property type="evidence" value="ECO:0007669"/>
    <property type="project" value="UniProtKB-KW"/>
</dbReference>
<sequence length="227" mass="26521">MWSVGCILSEMMTRKVMFPGKSPVNQIETIIYKLGTPSKEEVRGSNNGRQFVAKMDFKEKMDFEKEYKGHDSQAVDLLKKMLTIDPDKRISAEEAMRHPYFAQIFDPEDTTRADNVFEFGYENNMKTIEDIKQETFKVILQYNGLLNRRRSSIFMGPDHSAYLHKRRPSVFEMDVKMRLMERIVELEKDNQLEQDRKTSLLQRVGNFFSYSNGGVPVESDDEAFNMV</sequence>
<keyword evidence="1" id="KW-0723">Serine/threonine-protein kinase</keyword>
<dbReference type="Gene3D" id="1.10.510.10">
    <property type="entry name" value="Transferase(Phosphotransferase) domain 1"/>
    <property type="match status" value="1"/>
</dbReference>
<keyword evidence="4" id="KW-0418">Kinase</keyword>
<evidence type="ECO:0000256" key="1">
    <source>
        <dbReference type="ARBA" id="ARBA00022527"/>
    </source>
</evidence>
<name>A0AAW2ZFL9_9EUKA</name>
<evidence type="ECO:0000256" key="2">
    <source>
        <dbReference type="ARBA" id="ARBA00022679"/>
    </source>
</evidence>
<evidence type="ECO:0000256" key="3">
    <source>
        <dbReference type="ARBA" id="ARBA00022741"/>
    </source>
</evidence>
<dbReference type="SUPFAM" id="SSF56112">
    <property type="entry name" value="Protein kinase-like (PK-like)"/>
    <property type="match status" value="1"/>
</dbReference>
<dbReference type="InterPro" id="IPR011009">
    <property type="entry name" value="Kinase-like_dom_sf"/>
</dbReference>
<dbReference type="InterPro" id="IPR050117">
    <property type="entry name" value="MAPK"/>
</dbReference>
<feature type="coiled-coil region" evidence="6">
    <location>
        <begin position="176"/>
        <end position="203"/>
    </location>
</feature>
<keyword evidence="6" id="KW-0175">Coiled coil</keyword>
<dbReference type="Proteomes" id="UP001431209">
    <property type="component" value="Unassembled WGS sequence"/>
</dbReference>
<dbReference type="EMBL" id="JAOPGA020001409">
    <property type="protein sequence ID" value="KAL0488164.1"/>
    <property type="molecule type" value="Genomic_DNA"/>
</dbReference>
<proteinExistence type="predicted"/>
<keyword evidence="9" id="KW-1185">Reference proteome</keyword>
<keyword evidence="5" id="KW-0067">ATP-binding</keyword>
<gene>
    <name evidence="8" type="ORF">AKO1_015316</name>
</gene>